<dbReference type="CDD" id="cd17557">
    <property type="entry name" value="REC_Rcp-like"/>
    <property type="match status" value="1"/>
</dbReference>
<dbReference type="InterPro" id="IPR001789">
    <property type="entry name" value="Sig_transdc_resp-reg_receiver"/>
</dbReference>
<evidence type="ECO:0000313" key="4">
    <source>
        <dbReference type="Proteomes" id="UP000644548"/>
    </source>
</evidence>
<evidence type="ECO:0000313" key="3">
    <source>
        <dbReference type="EMBL" id="GGS07228.1"/>
    </source>
</evidence>
<evidence type="ECO:0000259" key="2">
    <source>
        <dbReference type="PROSITE" id="PS50110"/>
    </source>
</evidence>
<protein>
    <submittedName>
        <fullName evidence="3">Response regulator</fullName>
    </submittedName>
</protein>
<dbReference type="PANTHER" id="PTHR44520:SF2">
    <property type="entry name" value="RESPONSE REGULATOR RCP1"/>
    <property type="match status" value="1"/>
</dbReference>
<dbReference type="SUPFAM" id="SSF52172">
    <property type="entry name" value="CheY-like"/>
    <property type="match status" value="1"/>
</dbReference>
<keyword evidence="4" id="KW-1185">Reference proteome</keyword>
<organism evidence="3 4">
    <name type="scientific">Deinococcus sedimenti</name>
    <dbReference type="NCBI Taxonomy" id="1867090"/>
    <lineage>
        <taxon>Bacteria</taxon>
        <taxon>Thermotogati</taxon>
        <taxon>Deinococcota</taxon>
        <taxon>Deinococci</taxon>
        <taxon>Deinococcales</taxon>
        <taxon>Deinococcaceae</taxon>
        <taxon>Deinococcus</taxon>
    </lineage>
</organism>
<dbReference type="EMBL" id="BMQN01000018">
    <property type="protein sequence ID" value="GGS07228.1"/>
    <property type="molecule type" value="Genomic_DNA"/>
</dbReference>
<evidence type="ECO:0000256" key="1">
    <source>
        <dbReference type="PROSITE-ProRule" id="PRU00169"/>
    </source>
</evidence>
<gene>
    <name evidence="3" type="ORF">GCM10008960_37110</name>
</gene>
<feature type="domain" description="Response regulatory" evidence="2">
    <location>
        <begin position="30"/>
        <end position="153"/>
    </location>
</feature>
<proteinExistence type="predicted"/>
<dbReference type="PROSITE" id="PS50110">
    <property type="entry name" value="RESPONSE_REGULATORY"/>
    <property type="match status" value="1"/>
</dbReference>
<dbReference type="InterPro" id="IPR011006">
    <property type="entry name" value="CheY-like_superfamily"/>
</dbReference>
<dbReference type="Pfam" id="PF00072">
    <property type="entry name" value="Response_reg"/>
    <property type="match status" value="1"/>
</dbReference>
<comment type="caution">
    <text evidence="3">The sequence shown here is derived from an EMBL/GenBank/DDBJ whole genome shotgun (WGS) entry which is preliminary data.</text>
</comment>
<keyword evidence="1" id="KW-0597">Phosphoprotein</keyword>
<dbReference type="InterPro" id="IPR052893">
    <property type="entry name" value="TCS_response_regulator"/>
</dbReference>
<reference evidence="4" key="1">
    <citation type="journal article" date="2019" name="Int. J. Syst. Evol. Microbiol.">
        <title>The Global Catalogue of Microorganisms (GCM) 10K type strain sequencing project: providing services to taxonomists for standard genome sequencing and annotation.</title>
        <authorList>
            <consortium name="The Broad Institute Genomics Platform"/>
            <consortium name="The Broad Institute Genome Sequencing Center for Infectious Disease"/>
            <person name="Wu L."/>
            <person name="Ma J."/>
        </authorList>
    </citation>
    <scope>NUCLEOTIDE SEQUENCE [LARGE SCALE GENOMIC DNA]</scope>
    <source>
        <strain evidence="4">JCM 31405</strain>
    </source>
</reference>
<dbReference type="Gene3D" id="3.40.50.2300">
    <property type="match status" value="1"/>
</dbReference>
<name>A0ABQ2S875_9DEIO</name>
<sequence length="171" mass="19165">MGLGSHFSPGAPPTLNHVTPDATWMPDRLCVLLVDDNPADCELVHEAAARQDRAVTVKVLHDGRSALDWLLAQADLHLLPDVLLLDIRMPGMTGFEMLQAVRSHPSLHRLPAVMLTTSSDSDDVRRAYDLISSGYLVKEHGFEEFTAQIRRFIAYWSDVHYPHTRAYVRPA</sequence>
<dbReference type="SMART" id="SM00448">
    <property type="entry name" value="REC"/>
    <property type="match status" value="1"/>
</dbReference>
<feature type="modified residue" description="4-aspartylphosphate" evidence="1">
    <location>
        <position position="86"/>
    </location>
</feature>
<dbReference type="Proteomes" id="UP000644548">
    <property type="component" value="Unassembled WGS sequence"/>
</dbReference>
<dbReference type="PANTHER" id="PTHR44520">
    <property type="entry name" value="RESPONSE REGULATOR RCP1-RELATED"/>
    <property type="match status" value="1"/>
</dbReference>
<accession>A0ABQ2S875</accession>